<evidence type="ECO:0000313" key="2">
    <source>
        <dbReference type="WBParaSite" id="PS1159_v2.g18742.t1"/>
    </source>
</evidence>
<reference evidence="2" key="1">
    <citation type="submission" date="2022-11" db="UniProtKB">
        <authorList>
            <consortium name="WormBaseParasite"/>
        </authorList>
    </citation>
    <scope>IDENTIFICATION</scope>
</reference>
<dbReference type="Proteomes" id="UP000887580">
    <property type="component" value="Unplaced"/>
</dbReference>
<sequence length="303" mass="35724">MQIHSTYLRKVVYKFEEKVTAAGYLAASEMLLLGVEKPTNYSFICKFAMKDIELKFQHTWTNCQYISYTKCKMNTSLNKYHIKGCFQLGWKNDILEKSKFPMCRKFGLQTKEIESSCEAALSSTTVGRYGWLENINPYFGEYLKLDINSSIHGIYPQSNNKDIFILQTDIIIKAVFKNILLQSIKSLTKYELFLENNKMVTPIESYDGILYVDLIKKNSIYFKSIRCYEKDCHEVLFNEKLYFSFSSCTQRYRKFRNSCHSSEETICVPIWVKARNLITMNDKQNQHIIGIVYNYTDEYYRLQ</sequence>
<proteinExistence type="predicted"/>
<evidence type="ECO:0000313" key="1">
    <source>
        <dbReference type="Proteomes" id="UP000887580"/>
    </source>
</evidence>
<dbReference type="WBParaSite" id="PS1159_v2.g18742.t1">
    <property type="protein sequence ID" value="PS1159_v2.g18742.t1"/>
    <property type="gene ID" value="PS1159_v2.g18742"/>
</dbReference>
<organism evidence="1 2">
    <name type="scientific">Panagrolaimus sp. PS1159</name>
    <dbReference type="NCBI Taxonomy" id="55785"/>
    <lineage>
        <taxon>Eukaryota</taxon>
        <taxon>Metazoa</taxon>
        <taxon>Ecdysozoa</taxon>
        <taxon>Nematoda</taxon>
        <taxon>Chromadorea</taxon>
        <taxon>Rhabditida</taxon>
        <taxon>Tylenchina</taxon>
        <taxon>Panagrolaimomorpha</taxon>
        <taxon>Panagrolaimoidea</taxon>
        <taxon>Panagrolaimidae</taxon>
        <taxon>Panagrolaimus</taxon>
    </lineage>
</organism>
<name>A0AC35FLH6_9BILA</name>
<protein>
    <submittedName>
        <fullName evidence="2">Uncharacterized protein</fullName>
    </submittedName>
</protein>
<accession>A0AC35FLH6</accession>